<dbReference type="GO" id="GO:0005975">
    <property type="term" value="P:carbohydrate metabolic process"/>
    <property type="evidence" value="ECO:0007669"/>
    <property type="project" value="InterPro"/>
</dbReference>
<name>L0A582_DEIPD</name>
<evidence type="ECO:0000259" key="2">
    <source>
        <dbReference type="Pfam" id="PF19291"/>
    </source>
</evidence>
<dbReference type="eggNOG" id="COG3387">
    <property type="taxonomic scope" value="Bacteria"/>
</dbReference>
<keyword evidence="3" id="KW-0378">Hydrolase</keyword>
<dbReference type="Pfam" id="PF00723">
    <property type="entry name" value="Glyco_hydro_15"/>
    <property type="match status" value="1"/>
</dbReference>
<reference evidence="4" key="1">
    <citation type="submission" date="2012-03" db="EMBL/GenBank/DDBJ databases">
        <title>Complete sequence of chromosome of Deinococcus peraridilitoris DSM 19664.</title>
        <authorList>
            <person name="Lucas S."/>
            <person name="Copeland A."/>
            <person name="Lapidus A."/>
            <person name="Glavina del Rio T."/>
            <person name="Dalin E."/>
            <person name="Tice H."/>
            <person name="Bruce D."/>
            <person name="Goodwin L."/>
            <person name="Pitluck S."/>
            <person name="Peters L."/>
            <person name="Mikhailova N."/>
            <person name="Lu M."/>
            <person name="Kyrpides N."/>
            <person name="Mavromatis K."/>
            <person name="Ivanova N."/>
            <person name="Brettin T."/>
            <person name="Detter J.C."/>
            <person name="Han C."/>
            <person name="Larimer F."/>
            <person name="Land M."/>
            <person name="Hauser L."/>
            <person name="Markowitz V."/>
            <person name="Cheng J.-F."/>
            <person name="Hugenholtz P."/>
            <person name="Woyke T."/>
            <person name="Wu D."/>
            <person name="Pukall R."/>
            <person name="Steenblock K."/>
            <person name="Brambilla E."/>
            <person name="Klenk H.-P."/>
            <person name="Eisen J.A."/>
        </authorList>
    </citation>
    <scope>NUCLEOTIDE SEQUENCE [LARGE SCALE GENOMIC DNA]</scope>
    <source>
        <strain evidence="4">DSM 19664 / LMG 22246 / CIP 109416 / KR-200</strain>
    </source>
</reference>
<keyword evidence="4" id="KW-1185">Reference proteome</keyword>
<gene>
    <name evidence="3" type="ordered locus">Deipe_2690</name>
</gene>
<dbReference type="Gene3D" id="1.50.10.10">
    <property type="match status" value="1"/>
</dbReference>
<dbReference type="OrthoDB" id="3902805at2"/>
<dbReference type="InterPro" id="IPR012341">
    <property type="entry name" value="6hp_glycosidase-like_sf"/>
</dbReference>
<dbReference type="PATRIC" id="fig|937777.3.peg.2701"/>
<dbReference type="KEGG" id="dpd:Deipe_2690"/>
<dbReference type="Proteomes" id="UP000010467">
    <property type="component" value="Chromosome"/>
</dbReference>
<dbReference type="AlphaFoldDB" id="L0A582"/>
<protein>
    <submittedName>
        <fullName evidence="3">Glycosyl hydrolase, glucoamylase</fullName>
    </submittedName>
</protein>
<dbReference type="HOGENOM" id="CLU_010399_2_0_0"/>
<evidence type="ECO:0000313" key="4">
    <source>
        <dbReference type="Proteomes" id="UP000010467"/>
    </source>
</evidence>
<proteinExistence type="predicted"/>
<dbReference type="PANTHER" id="PTHR31616:SF0">
    <property type="entry name" value="GLUCAN 1,4-ALPHA-GLUCOSIDASE"/>
    <property type="match status" value="1"/>
</dbReference>
<sequence length="605" mass="67915">MPYLPLEDYGLIGDMRTSALIGKNGSVDWMCYPCFDSPSIFCALLDDAKGGRFQIAPEVEVSSTRQLYLPDSNVLVTAFMCEQGILEVIDFMPVPPEARITPDRPLGVGGPPPRLVRLVRALTGELPVKASCRPAFDYARQPHALEVRGRDAEFRTPELALRLRASVDLAAEEDAAVARFTLRQGEDVSFTLGAHDDPVPENLSALERDTLDFWRNWISQCQYTGRWREAVWRSALALKLLTFAPSGAIVAAPTTSLPEHVGGERNWDYRYMWPRDAAFTVYALLRLGFTAEAKAFNDFIEARSREGGSGIVRPIYRIDGGNSLDEQELPHLEGYRGSRPVRIGNGAHGQKQLDIYGELIDAIYLYNRHGEPLSYDEWCEVRAMLDWVCEHWREDDDGIWEVRSGQQPHLLSKVMCWVALERGIRIANYRGLPGQLDRWREERDTIYEEVMSRGFDPELGAFTQAYDTKLMDGANLLLPLVKFVGPRDPRWLSTLDRSLEKLAVGPLVYRYRLEDGADDGLEGEEGAFLACSFWMVECLVRAGRLEEARTKFEQLLAFSSPLGLMSEEFGQSGCLLGNMPQALSHLALISAAFHLDRALSGRSIG</sequence>
<dbReference type="STRING" id="937777.Deipe_2690"/>
<dbReference type="InterPro" id="IPR011613">
    <property type="entry name" value="GH15-like"/>
</dbReference>
<evidence type="ECO:0000313" key="3">
    <source>
        <dbReference type="EMBL" id="AFZ68155.1"/>
    </source>
</evidence>
<dbReference type="RefSeq" id="WP_015236457.1">
    <property type="nucleotide sequence ID" value="NC_019793.1"/>
</dbReference>
<feature type="domain" description="Trehalase-like N-terminal" evidence="2">
    <location>
        <begin position="5"/>
        <end position="146"/>
    </location>
</feature>
<dbReference type="SUPFAM" id="SSF48208">
    <property type="entry name" value="Six-hairpin glycosidases"/>
    <property type="match status" value="1"/>
</dbReference>
<dbReference type="InterPro" id="IPR045582">
    <property type="entry name" value="Trehalase-like_N"/>
</dbReference>
<dbReference type="EMBL" id="CP003382">
    <property type="protein sequence ID" value="AFZ68155.1"/>
    <property type="molecule type" value="Genomic_DNA"/>
</dbReference>
<accession>L0A582</accession>
<dbReference type="PANTHER" id="PTHR31616">
    <property type="entry name" value="TREHALASE"/>
    <property type="match status" value="1"/>
</dbReference>
<dbReference type="InterPro" id="IPR008928">
    <property type="entry name" value="6-hairpin_glycosidase_sf"/>
</dbReference>
<dbReference type="GO" id="GO:0004553">
    <property type="term" value="F:hydrolase activity, hydrolyzing O-glycosyl compounds"/>
    <property type="evidence" value="ECO:0007669"/>
    <property type="project" value="TreeGrafter"/>
</dbReference>
<organism evidence="3 4">
    <name type="scientific">Deinococcus peraridilitoris (strain DSM 19664 / LMG 22246 / CIP 109416 / KR-200)</name>
    <dbReference type="NCBI Taxonomy" id="937777"/>
    <lineage>
        <taxon>Bacteria</taxon>
        <taxon>Thermotogati</taxon>
        <taxon>Deinococcota</taxon>
        <taxon>Deinococci</taxon>
        <taxon>Deinococcales</taxon>
        <taxon>Deinococcaceae</taxon>
        <taxon>Deinococcus</taxon>
    </lineage>
</organism>
<dbReference type="Pfam" id="PF19291">
    <property type="entry name" value="TREH_N"/>
    <property type="match status" value="1"/>
</dbReference>
<feature type="domain" description="GH15-like" evidence="1">
    <location>
        <begin position="227"/>
        <end position="592"/>
    </location>
</feature>
<evidence type="ECO:0000259" key="1">
    <source>
        <dbReference type="Pfam" id="PF00723"/>
    </source>
</evidence>